<evidence type="ECO:0000256" key="4">
    <source>
        <dbReference type="SAM" id="SignalP"/>
    </source>
</evidence>
<evidence type="ECO:0000256" key="3">
    <source>
        <dbReference type="ARBA" id="ARBA00022729"/>
    </source>
</evidence>
<dbReference type="InterPro" id="IPR001846">
    <property type="entry name" value="VWF_type-D"/>
</dbReference>
<proteinExistence type="predicted"/>
<dbReference type="InterPro" id="IPR001007">
    <property type="entry name" value="VWF_dom"/>
</dbReference>
<dbReference type="Pfam" id="PF00094">
    <property type="entry name" value="VWD"/>
    <property type="match status" value="1"/>
</dbReference>
<dbReference type="OrthoDB" id="6019304at2759"/>
<keyword evidence="8" id="KW-1185">Reference proteome</keyword>
<feature type="domain" description="VWFC" evidence="5">
    <location>
        <begin position="158"/>
        <end position="220"/>
    </location>
</feature>
<dbReference type="EMBL" id="VXIV02003158">
    <property type="protein sequence ID" value="KAF6020606.1"/>
    <property type="molecule type" value="Genomic_DNA"/>
</dbReference>
<name>A0A7J7J4M3_BUGNE</name>
<dbReference type="Pfam" id="PF00093">
    <property type="entry name" value="VWC"/>
    <property type="match status" value="3"/>
</dbReference>
<dbReference type="PROSITE" id="PS50184">
    <property type="entry name" value="VWFC_2"/>
    <property type="match status" value="3"/>
</dbReference>
<accession>A0A7J7J4M3</accession>
<dbReference type="SMART" id="SM00214">
    <property type="entry name" value="VWC"/>
    <property type="match status" value="4"/>
</dbReference>
<evidence type="ECO:0000313" key="8">
    <source>
        <dbReference type="Proteomes" id="UP000593567"/>
    </source>
</evidence>
<evidence type="ECO:0000256" key="1">
    <source>
        <dbReference type="ARBA" id="ARBA00004613"/>
    </source>
</evidence>
<dbReference type="Proteomes" id="UP000593567">
    <property type="component" value="Unassembled WGS sequence"/>
</dbReference>
<protein>
    <submittedName>
        <fullName evidence="7">Cv-2</fullName>
    </submittedName>
</protein>
<comment type="subcellular location">
    <subcellularLocation>
        <location evidence="1">Secreted</location>
    </subcellularLocation>
</comment>
<feature type="domain" description="VWFC" evidence="5">
    <location>
        <begin position="230"/>
        <end position="293"/>
    </location>
</feature>
<feature type="domain" description="VWFC" evidence="5">
    <location>
        <begin position="297"/>
        <end position="360"/>
    </location>
</feature>
<dbReference type="PROSITE" id="PS01208">
    <property type="entry name" value="VWFC_1"/>
    <property type="match status" value="2"/>
</dbReference>
<evidence type="ECO:0000259" key="6">
    <source>
        <dbReference type="PROSITE" id="PS51233"/>
    </source>
</evidence>
<evidence type="ECO:0000256" key="2">
    <source>
        <dbReference type="ARBA" id="ARBA00022525"/>
    </source>
</evidence>
<sequence>MLSSLLSWLWRQRLAVGLLLLSQKLSAAADEPLIGSLVTCMEDGPYTHPITASNPCISCYCKSGIVNCEYVQDCPSSDGCHNLLTGASAKAISPCCPKVCLGCTYNNITIRSGETFQDENSCISLQCHGGVLTKSRDVCYAPCKNPKRIAGKCCPVCEGCVYKNKVYSEGLQFADNKDPCVRCQCKNGAVSCIKRSCPQLNCPPGSVQQPARGECCSTCGGSRQTFRIKNSCLYHPLNMLFRDGSNITQPDNCQSCYCEKGSVICQKETCPRYKCRESELLPPAEGECCPKCPPPKKKCKLDGEKIKHGKVWFKSQCTKCTCLDGSTHCWTKDCSSVIINCPKKTHELQYIGGLCCPQCVETNDDTGFIPCFIFQPLALCFGDPHYRTFDGFLYTFQGTCQYTLAEQCDPAKRTFSIQVKNSEWPDKTQYAFTESVLIVTKHLEIELQQELQVKVNTEIVTLPYIKLGHVSIIQKGYSLAVSISLGVSLIWDGNSYVEVSVPQRYKNKMCGLCGNYNGVSEDDLTGRNNVNFSNPDDFGKSWQRGISNCATPLSIYTNQLPMSSCLHTNTETLTWIDNKCEELKRHVVMSYCRTMIRDISIYYNSDQCAEKLCFCRDPTLCYCKLALQLLRACQPLERSTIFRDEITAYCGIGAYTNRIF</sequence>
<dbReference type="AlphaFoldDB" id="A0A7J7J4M3"/>
<feature type="signal peptide" evidence="4">
    <location>
        <begin position="1"/>
        <end position="29"/>
    </location>
</feature>
<keyword evidence="2" id="KW-0964">Secreted</keyword>
<comment type="caution">
    <text evidence="7">The sequence shown here is derived from an EMBL/GenBank/DDBJ whole genome shotgun (WGS) entry which is preliminary data.</text>
</comment>
<organism evidence="7 8">
    <name type="scientific">Bugula neritina</name>
    <name type="common">Brown bryozoan</name>
    <name type="synonym">Sertularia neritina</name>
    <dbReference type="NCBI Taxonomy" id="10212"/>
    <lineage>
        <taxon>Eukaryota</taxon>
        <taxon>Metazoa</taxon>
        <taxon>Spiralia</taxon>
        <taxon>Lophotrochozoa</taxon>
        <taxon>Bryozoa</taxon>
        <taxon>Gymnolaemata</taxon>
        <taxon>Cheilostomatida</taxon>
        <taxon>Flustrina</taxon>
        <taxon>Buguloidea</taxon>
        <taxon>Bugulidae</taxon>
        <taxon>Bugula</taxon>
    </lineage>
</organism>
<dbReference type="PANTHER" id="PTHR46698">
    <property type="entry name" value="CROSSVEINLESS 2"/>
    <property type="match status" value="1"/>
</dbReference>
<keyword evidence="3 4" id="KW-0732">Signal</keyword>
<dbReference type="PROSITE" id="PS51233">
    <property type="entry name" value="VWFD"/>
    <property type="match status" value="1"/>
</dbReference>
<dbReference type="GO" id="GO:0005576">
    <property type="term" value="C:extracellular region"/>
    <property type="evidence" value="ECO:0007669"/>
    <property type="project" value="UniProtKB-SubCell"/>
</dbReference>
<feature type="chain" id="PRO_5029866500" evidence="4">
    <location>
        <begin position="30"/>
        <end position="660"/>
    </location>
</feature>
<gene>
    <name evidence="7" type="ORF">EB796_021076</name>
</gene>
<dbReference type="SMART" id="SM00216">
    <property type="entry name" value="VWD"/>
    <property type="match status" value="1"/>
</dbReference>
<evidence type="ECO:0000313" key="7">
    <source>
        <dbReference type="EMBL" id="KAF6020606.1"/>
    </source>
</evidence>
<dbReference type="SUPFAM" id="SSF57603">
    <property type="entry name" value="FnI-like domain"/>
    <property type="match status" value="4"/>
</dbReference>
<feature type="domain" description="VWFD" evidence="6">
    <location>
        <begin position="376"/>
        <end position="550"/>
    </location>
</feature>
<dbReference type="Gene3D" id="6.20.200.20">
    <property type="match status" value="3"/>
</dbReference>
<dbReference type="InterPro" id="IPR052424">
    <property type="entry name" value="Kielin_Chordin-BMP_Reg"/>
</dbReference>
<evidence type="ECO:0000259" key="5">
    <source>
        <dbReference type="PROSITE" id="PS50184"/>
    </source>
</evidence>
<dbReference type="PANTHER" id="PTHR46698:SF4">
    <property type="entry name" value="CROSSVEINLESS 2"/>
    <property type="match status" value="1"/>
</dbReference>
<reference evidence="7" key="1">
    <citation type="submission" date="2020-06" db="EMBL/GenBank/DDBJ databases">
        <title>Draft genome of Bugula neritina, a colonial animal packing powerful symbionts and potential medicines.</title>
        <authorList>
            <person name="Rayko M."/>
        </authorList>
    </citation>
    <scope>NUCLEOTIDE SEQUENCE [LARGE SCALE GENOMIC DNA]</scope>
    <source>
        <strain evidence="7">Kwan_BN1</strain>
    </source>
</reference>